<accession>A0A7J5DY17</accession>
<dbReference type="InterPro" id="IPR017871">
    <property type="entry name" value="ABC_transporter-like_CS"/>
</dbReference>
<dbReference type="SMART" id="SM00382">
    <property type="entry name" value="AAA"/>
    <property type="match status" value="1"/>
</dbReference>
<organism evidence="7 8">
    <name type="scientific">Nocardioides simplex</name>
    <name type="common">Arthrobacter simplex</name>
    <dbReference type="NCBI Taxonomy" id="2045"/>
    <lineage>
        <taxon>Bacteria</taxon>
        <taxon>Bacillati</taxon>
        <taxon>Actinomycetota</taxon>
        <taxon>Actinomycetes</taxon>
        <taxon>Propionibacteriales</taxon>
        <taxon>Nocardioidaceae</taxon>
        <taxon>Pimelobacter</taxon>
    </lineage>
</organism>
<dbReference type="PROSITE" id="PS00211">
    <property type="entry name" value="ABC_TRANSPORTER_1"/>
    <property type="match status" value="1"/>
</dbReference>
<dbReference type="PANTHER" id="PTHR43820">
    <property type="entry name" value="HIGH-AFFINITY BRANCHED-CHAIN AMINO ACID TRANSPORT ATP-BINDING PROTEIN LIVF"/>
    <property type="match status" value="1"/>
</dbReference>
<dbReference type="Proteomes" id="UP000449906">
    <property type="component" value="Unassembled WGS sequence"/>
</dbReference>
<keyword evidence="4 7" id="KW-0067">ATP-binding</keyword>
<dbReference type="GO" id="GO:0005524">
    <property type="term" value="F:ATP binding"/>
    <property type="evidence" value="ECO:0007669"/>
    <property type="project" value="UniProtKB-KW"/>
</dbReference>
<evidence type="ECO:0000313" key="7">
    <source>
        <dbReference type="EMBL" id="KAB2810916.1"/>
    </source>
</evidence>
<dbReference type="Pfam" id="PF00005">
    <property type="entry name" value="ABC_tran"/>
    <property type="match status" value="1"/>
</dbReference>
<dbReference type="EMBL" id="WBVM01000001">
    <property type="protein sequence ID" value="KAB2810916.1"/>
    <property type="molecule type" value="Genomic_DNA"/>
</dbReference>
<dbReference type="InterPro" id="IPR027417">
    <property type="entry name" value="P-loop_NTPase"/>
</dbReference>
<dbReference type="CDD" id="cd03224">
    <property type="entry name" value="ABC_TM1139_LivF_branched"/>
    <property type="match status" value="1"/>
</dbReference>
<dbReference type="PANTHER" id="PTHR43820:SF4">
    <property type="entry name" value="HIGH-AFFINITY BRANCHED-CHAIN AMINO ACID TRANSPORT ATP-BINDING PROTEIN LIVF"/>
    <property type="match status" value="1"/>
</dbReference>
<evidence type="ECO:0000256" key="4">
    <source>
        <dbReference type="ARBA" id="ARBA00022840"/>
    </source>
</evidence>
<dbReference type="AlphaFoldDB" id="A0A7J5DY17"/>
<dbReference type="InterPro" id="IPR003439">
    <property type="entry name" value="ABC_transporter-like_ATP-bd"/>
</dbReference>
<gene>
    <name evidence="7" type="ORF">F9L07_02945</name>
</gene>
<proteinExistence type="inferred from homology"/>
<keyword evidence="5" id="KW-0029">Amino-acid transport</keyword>
<dbReference type="SUPFAM" id="SSF52540">
    <property type="entry name" value="P-loop containing nucleoside triphosphate hydrolases"/>
    <property type="match status" value="1"/>
</dbReference>
<reference evidence="7 8" key="1">
    <citation type="submission" date="2019-09" db="EMBL/GenBank/DDBJ databases">
        <title>Pimelobacter sp. isolated from Paulinella.</title>
        <authorList>
            <person name="Jeong S.E."/>
        </authorList>
    </citation>
    <scope>NUCLEOTIDE SEQUENCE [LARGE SCALE GENOMIC DNA]</scope>
    <source>
        <strain evidence="7 8">Pch-N</strain>
    </source>
</reference>
<evidence type="ECO:0000259" key="6">
    <source>
        <dbReference type="PROSITE" id="PS50893"/>
    </source>
</evidence>
<dbReference type="InterPro" id="IPR052156">
    <property type="entry name" value="BCAA_Transport_ATP-bd_LivF"/>
</dbReference>
<feature type="domain" description="ABC transporter" evidence="6">
    <location>
        <begin position="3"/>
        <end position="239"/>
    </location>
</feature>
<keyword evidence="3" id="KW-0547">Nucleotide-binding</keyword>
<dbReference type="InterPro" id="IPR003593">
    <property type="entry name" value="AAA+_ATPase"/>
</dbReference>
<dbReference type="GO" id="GO:0015658">
    <property type="term" value="F:branched-chain amino acid transmembrane transporter activity"/>
    <property type="evidence" value="ECO:0007669"/>
    <property type="project" value="TreeGrafter"/>
</dbReference>
<comment type="similarity">
    <text evidence="1">Belongs to the ABC transporter superfamily.</text>
</comment>
<protein>
    <submittedName>
        <fullName evidence="7">ABC transporter ATP-binding protein</fullName>
    </submittedName>
</protein>
<evidence type="ECO:0000256" key="3">
    <source>
        <dbReference type="ARBA" id="ARBA00022741"/>
    </source>
</evidence>
<evidence type="ECO:0000256" key="2">
    <source>
        <dbReference type="ARBA" id="ARBA00022448"/>
    </source>
</evidence>
<evidence type="ECO:0000256" key="1">
    <source>
        <dbReference type="ARBA" id="ARBA00005417"/>
    </source>
</evidence>
<dbReference type="GO" id="GO:0016887">
    <property type="term" value="F:ATP hydrolysis activity"/>
    <property type="evidence" value="ECO:0007669"/>
    <property type="project" value="InterPro"/>
</dbReference>
<dbReference type="Gene3D" id="3.40.50.300">
    <property type="entry name" value="P-loop containing nucleotide triphosphate hydrolases"/>
    <property type="match status" value="1"/>
</dbReference>
<dbReference type="GO" id="GO:0015807">
    <property type="term" value="P:L-amino acid transport"/>
    <property type="evidence" value="ECO:0007669"/>
    <property type="project" value="TreeGrafter"/>
</dbReference>
<keyword evidence="2" id="KW-0813">Transport</keyword>
<name>A0A7J5DY17_NOCSI</name>
<evidence type="ECO:0000313" key="8">
    <source>
        <dbReference type="Proteomes" id="UP000449906"/>
    </source>
</evidence>
<evidence type="ECO:0000256" key="5">
    <source>
        <dbReference type="ARBA" id="ARBA00022970"/>
    </source>
</evidence>
<comment type="caution">
    <text evidence="7">The sequence shown here is derived from an EMBL/GenBank/DDBJ whole genome shotgun (WGS) entry which is preliminary data.</text>
</comment>
<sequence length="259" mass="27109">MMIEIADVAVRYGHGATAVEGLRMRAAPARVTAIVGGNGAGKTTVLRLLSGVLGAHDGRCVAGEVTVDGHALLGRSPAAIVRRGITHVPEGRHVFGSLTVEENLRAGATTQRSSLPALLAEAYARFPILAERRRQRAGLLSGGQQQMLAIARGLMSRPRYVLLDEPTLGLAPLMVDQIRDIVADLRASGIGVVIVEQNAAMALSVADEGYVLEQGRTTLSGAAAVLRDDPMVAALYLGGSAEDRPTFAVGRCDIGTWAS</sequence>
<dbReference type="PROSITE" id="PS50893">
    <property type="entry name" value="ABC_TRANSPORTER_2"/>
    <property type="match status" value="1"/>
</dbReference>